<name>A0A1F8G7P4_9BACT</name>
<dbReference type="STRING" id="1802689.A3F25_02285"/>
<dbReference type="EMBL" id="MGKD01000002">
    <property type="protein sequence ID" value="OGN20539.1"/>
    <property type="molecule type" value="Genomic_DNA"/>
</dbReference>
<organism evidence="1 2">
    <name type="scientific">Candidatus Yanofskybacteria bacterium RIFCSPHIGHO2_12_FULL_45_19b</name>
    <dbReference type="NCBI Taxonomy" id="1802689"/>
    <lineage>
        <taxon>Bacteria</taxon>
        <taxon>Candidatus Yanofskyibacteriota</taxon>
    </lineage>
</organism>
<gene>
    <name evidence="1" type="ORF">A3F25_02285</name>
</gene>
<sequence length="230" mass="26892">MAKSALRIRARELRRKSGESIVIIAKKLKVSKGTVSLWCRDIQLSQSQIQNLLDRKENGLRLGQVNGALVQKNKRIKIIKQYQEDGLKEFKQVSDREYLVFGLALYLAEGAKKSRRIEFVNSDPQLIRFMRHWFVKFFSVPREHFSYRFTINETHRARVDVVTKFWSEYLNIPQSEFKKPVFVKAKHKKIYANHDNYFGTFRLSVLKGSSILYRILGLIEGLLASKKEPA</sequence>
<evidence type="ECO:0000313" key="1">
    <source>
        <dbReference type="EMBL" id="OGN20539.1"/>
    </source>
</evidence>
<evidence type="ECO:0000313" key="2">
    <source>
        <dbReference type="Proteomes" id="UP000177478"/>
    </source>
</evidence>
<reference evidence="1 2" key="1">
    <citation type="journal article" date="2016" name="Nat. Commun.">
        <title>Thousands of microbial genomes shed light on interconnected biogeochemical processes in an aquifer system.</title>
        <authorList>
            <person name="Anantharaman K."/>
            <person name="Brown C.T."/>
            <person name="Hug L.A."/>
            <person name="Sharon I."/>
            <person name="Castelle C.J."/>
            <person name="Probst A.J."/>
            <person name="Thomas B.C."/>
            <person name="Singh A."/>
            <person name="Wilkins M.J."/>
            <person name="Karaoz U."/>
            <person name="Brodie E.L."/>
            <person name="Williams K.H."/>
            <person name="Hubbard S.S."/>
            <person name="Banfield J.F."/>
        </authorList>
    </citation>
    <scope>NUCLEOTIDE SEQUENCE [LARGE SCALE GENOMIC DNA]</scope>
</reference>
<comment type="caution">
    <text evidence="1">The sequence shown here is derived from an EMBL/GenBank/DDBJ whole genome shotgun (WGS) entry which is preliminary data.</text>
</comment>
<dbReference type="Proteomes" id="UP000177478">
    <property type="component" value="Unassembled WGS sequence"/>
</dbReference>
<accession>A0A1F8G7P4</accession>
<proteinExistence type="predicted"/>
<dbReference type="AlphaFoldDB" id="A0A1F8G7P4"/>
<protein>
    <submittedName>
        <fullName evidence="1">Uncharacterized protein</fullName>
    </submittedName>
</protein>